<sequence>MTWVTLFVAGLLEVVWAFSMKQSEGFTRLGPSLITLAAMLASFSLLSWSMRVLPLGTAYTIWTGIGAVGAFAVGVIFLGESASLMRLIALGLIVGGLVLMRLSTPG</sequence>
<evidence type="ECO:0000256" key="3">
    <source>
        <dbReference type="ARBA" id="ARBA00022475"/>
    </source>
</evidence>
<dbReference type="PANTHER" id="PTHR30561:SF0">
    <property type="entry name" value="GUANIDINIUM EXPORTER"/>
    <property type="match status" value="1"/>
</dbReference>
<keyword evidence="5 10" id="KW-1133">Transmembrane helix</keyword>
<evidence type="ECO:0000256" key="4">
    <source>
        <dbReference type="ARBA" id="ARBA00022692"/>
    </source>
</evidence>
<evidence type="ECO:0000256" key="6">
    <source>
        <dbReference type="ARBA" id="ARBA00023136"/>
    </source>
</evidence>
<keyword evidence="6 10" id="KW-0472">Membrane</keyword>
<comment type="subcellular location">
    <subcellularLocation>
        <location evidence="1 9">Cell membrane</location>
        <topology evidence="1 9">Multi-pass membrane protein</topology>
    </subcellularLocation>
</comment>
<feature type="transmembrane region" description="Helical" evidence="10">
    <location>
        <begin position="57"/>
        <end position="78"/>
    </location>
</feature>
<comment type="caution">
    <text evidence="11">The sequence shown here is derived from an EMBL/GenBank/DDBJ whole genome shotgun (WGS) entry which is preliminary data.</text>
</comment>
<dbReference type="Proteomes" id="UP000628854">
    <property type="component" value="Unassembled WGS sequence"/>
</dbReference>
<dbReference type="SUPFAM" id="SSF103481">
    <property type="entry name" value="Multidrug resistance efflux transporter EmrE"/>
    <property type="match status" value="1"/>
</dbReference>
<accession>A0ABQ1JQ83</accession>
<name>A0ABQ1JQ83_9PROT</name>
<keyword evidence="4 9" id="KW-0812">Transmembrane</keyword>
<dbReference type="Gene3D" id="1.10.3730.20">
    <property type="match status" value="1"/>
</dbReference>
<keyword evidence="2" id="KW-0813">Transport</keyword>
<dbReference type="RefSeq" id="WP_084391932.1">
    <property type="nucleotide sequence ID" value="NZ_BMKF01000002.1"/>
</dbReference>
<evidence type="ECO:0000256" key="2">
    <source>
        <dbReference type="ARBA" id="ARBA00022448"/>
    </source>
</evidence>
<dbReference type="NCBIfam" id="NF008512">
    <property type="entry name" value="PRK11431.1"/>
    <property type="match status" value="1"/>
</dbReference>
<reference evidence="12" key="1">
    <citation type="journal article" date="2019" name="Int. J. Syst. Evol. Microbiol.">
        <title>The Global Catalogue of Microorganisms (GCM) 10K type strain sequencing project: providing services to taxonomists for standard genome sequencing and annotation.</title>
        <authorList>
            <consortium name="The Broad Institute Genomics Platform"/>
            <consortium name="The Broad Institute Genome Sequencing Center for Infectious Disease"/>
            <person name="Wu L."/>
            <person name="Ma J."/>
        </authorList>
    </citation>
    <scope>NUCLEOTIDE SEQUENCE [LARGE SCALE GENOMIC DNA]</scope>
    <source>
        <strain evidence="12">CGMCC 1.15928</strain>
    </source>
</reference>
<evidence type="ECO:0000256" key="7">
    <source>
        <dbReference type="ARBA" id="ARBA00038151"/>
    </source>
</evidence>
<comment type="similarity">
    <text evidence="7">Belongs to the drug/metabolite transporter (DMT) superfamily. Small multidrug resistance (SMR) (TC 2.A.7.1) family. Gdx/SugE subfamily.</text>
</comment>
<dbReference type="InterPro" id="IPR045324">
    <property type="entry name" value="Small_multidrug_res"/>
</dbReference>
<protein>
    <recommendedName>
        <fullName evidence="8">Guanidinium exporter</fullName>
    </recommendedName>
</protein>
<evidence type="ECO:0000256" key="5">
    <source>
        <dbReference type="ARBA" id="ARBA00022989"/>
    </source>
</evidence>
<evidence type="ECO:0000256" key="9">
    <source>
        <dbReference type="RuleBase" id="RU003942"/>
    </source>
</evidence>
<feature type="transmembrane region" description="Helical" evidence="10">
    <location>
        <begin position="84"/>
        <end position="102"/>
    </location>
</feature>
<dbReference type="Pfam" id="PF00893">
    <property type="entry name" value="Multi_Drug_Res"/>
    <property type="match status" value="1"/>
</dbReference>
<keyword evidence="12" id="KW-1185">Reference proteome</keyword>
<organism evidence="11 12">
    <name type="scientific">Henriciella pelagia</name>
    <dbReference type="NCBI Taxonomy" id="1977912"/>
    <lineage>
        <taxon>Bacteria</taxon>
        <taxon>Pseudomonadati</taxon>
        <taxon>Pseudomonadota</taxon>
        <taxon>Alphaproteobacteria</taxon>
        <taxon>Hyphomonadales</taxon>
        <taxon>Hyphomonadaceae</taxon>
        <taxon>Henriciella</taxon>
    </lineage>
</organism>
<evidence type="ECO:0000256" key="1">
    <source>
        <dbReference type="ARBA" id="ARBA00004651"/>
    </source>
</evidence>
<keyword evidence="3" id="KW-1003">Cell membrane</keyword>
<evidence type="ECO:0000256" key="10">
    <source>
        <dbReference type="SAM" id="Phobius"/>
    </source>
</evidence>
<dbReference type="EMBL" id="BMKF01000002">
    <property type="protein sequence ID" value="GGB74050.1"/>
    <property type="molecule type" value="Genomic_DNA"/>
</dbReference>
<evidence type="ECO:0000256" key="8">
    <source>
        <dbReference type="ARBA" id="ARBA00039168"/>
    </source>
</evidence>
<dbReference type="PANTHER" id="PTHR30561">
    <property type="entry name" value="SMR FAMILY PROTON-DEPENDENT DRUG EFFLUX TRANSPORTER SUGE"/>
    <property type="match status" value="1"/>
</dbReference>
<evidence type="ECO:0000313" key="12">
    <source>
        <dbReference type="Proteomes" id="UP000628854"/>
    </source>
</evidence>
<proteinExistence type="inferred from homology"/>
<evidence type="ECO:0000313" key="11">
    <source>
        <dbReference type="EMBL" id="GGB74050.1"/>
    </source>
</evidence>
<dbReference type="InterPro" id="IPR037185">
    <property type="entry name" value="EmrE-like"/>
</dbReference>
<feature type="transmembrane region" description="Helical" evidence="10">
    <location>
        <begin position="33"/>
        <end position="50"/>
    </location>
</feature>
<dbReference type="InterPro" id="IPR000390">
    <property type="entry name" value="Small_drug/metabolite_transptr"/>
</dbReference>
<gene>
    <name evidence="11" type="ORF">GCM10011503_23500</name>
</gene>